<dbReference type="InterPro" id="IPR020845">
    <property type="entry name" value="AMP-binding_CS"/>
</dbReference>
<organism evidence="7 8">
    <name type="scientific">Nakamurella alba</name>
    <dbReference type="NCBI Taxonomy" id="2665158"/>
    <lineage>
        <taxon>Bacteria</taxon>
        <taxon>Bacillati</taxon>
        <taxon>Actinomycetota</taxon>
        <taxon>Actinomycetes</taxon>
        <taxon>Nakamurellales</taxon>
        <taxon>Nakamurellaceae</taxon>
        <taxon>Nakamurella</taxon>
    </lineage>
</organism>
<name>A0A7K1FH39_9ACTN</name>
<reference evidence="7 8" key="1">
    <citation type="submission" date="2019-11" db="EMBL/GenBank/DDBJ databases">
        <authorList>
            <person name="Jiang L.-Q."/>
        </authorList>
    </citation>
    <scope>NUCLEOTIDE SEQUENCE [LARGE SCALE GENOMIC DNA]</scope>
    <source>
        <strain evidence="7 8">YIM 132087</strain>
    </source>
</reference>
<dbReference type="InterPro" id="IPR000873">
    <property type="entry name" value="AMP-dep_synth/lig_dom"/>
</dbReference>
<dbReference type="EMBL" id="WLYK01000001">
    <property type="protein sequence ID" value="MTD13435.1"/>
    <property type="molecule type" value="Genomic_DNA"/>
</dbReference>
<dbReference type="Proteomes" id="UP000460221">
    <property type="component" value="Unassembled WGS sequence"/>
</dbReference>
<dbReference type="Gene3D" id="3.40.50.12780">
    <property type="entry name" value="N-terminal domain of ligase-like"/>
    <property type="match status" value="1"/>
</dbReference>
<dbReference type="AlphaFoldDB" id="A0A7K1FH39"/>
<dbReference type="GO" id="GO:0005524">
    <property type="term" value="F:ATP binding"/>
    <property type="evidence" value="ECO:0007669"/>
    <property type="project" value="UniProtKB-KW"/>
</dbReference>
<evidence type="ECO:0000313" key="7">
    <source>
        <dbReference type="EMBL" id="MTD13435.1"/>
    </source>
</evidence>
<dbReference type="InterPro" id="IPR045851">
    <property type="entry name" value="AMP-bd_C_sf"/>
</dbReference>
<comment type="similarity">
    <text evidence="1">Belongs to the ATP-dependent AMP-binding enzyme family.</text>
</comment>
<keyword evidence="2" id="KW-0436">Ligase</keyword>
<accession>A0A7K1FH39</accession>
<dbReference type="PANTHER" id="PTHR43107:SF15">
    <property type="entry name" value="FATTY ACID TRANSPORT PROTEIN 3, ISOFORM A"/>
    <property type="match status" value="1"/>
</dbReference>
<dbReference type="PROSITE" id="PS00455">
    <property type="entry name" value="AMP_BINDING"/>
    <property type="match status" value="1"/>
</dbReference>
<evidence type="ECO:0000256" key="4">
    <source>
        <dbReference type="ARBA" id="ARBA00022840"/>
    </source>
</evidence>
<gene>
    <name evidence="7" type="ORF">GIS00_05685</name>
</gene>
<dbReference type="Pfam" id="PF00501">
    <property type="entry name" value="AMP-binding"/>
    <property type="match status" value="1"/>
</dbReference>
<dbReference type="Pfam" id="PF13193">
    <property type="entry name" value="AMP-binding_C"/>
    <property type="match status" value="1"/>
</dbReference>
<keyword evidence="3" id="KW-0547">Nucleotide-binding</keyword>
<proteinExistence type="inferred from homology"/>
<comment type="caution">
    <text evidence="7">The sequence shown here is derived from an EMBL/GenBank/DDBJ whole genome shotgun (WGS) entry which is preliminary data.</text>
</comment>
<dbReference type="GO" id="GO:0044539">
    <property type="term" value="P:long-chain fatty acid import into cell"/>
    <property type="evidence" value="ECO:0007669"/>
    <property type="project" value="TreeGrafter"/>
</dbReference>
<dbReference type="Gene3D" id="3.30.300.30">
    <property type="match status" value="1"/>
</dbReference>
<keyword evidence="8" id="KW-1185">Reference proteome</keyword>
<feature type="domain" description="AMP-binding enzyme C-terminal" evidence="6">
    <location>
        <begin position="460"/>
        <end position="533"/>
    </location>
</feature>
<keyword evidence="4" id="KW-0067">ATP-binding</keyword>
<feature type="domain" description="AMP-dependent synthetase/ligase" evidence="5">
    <location>
        <begin position="51"/>
        <end position="410"/>
    </location>
</feature>
<dbReference type="InterPro" id="IPR025110">
    <property type="entry name" value="AMP-bd_C"/>
</dbReference>
<dbReference type="GO" id="GO:0005886">
    <property type="term" value="C:plasma membrane"/>
    <property type="evidence" value="ECO:0007669"/>
    <property type="project" value="TreeGrafter"/>
</dbReference>
<evidence type="ECO:0000256" key="2">
    <source>
        <dbReference type="ARBA" id="ARBA00022598"/>
    </source>
</evidence>
<dbReference type="GO" id="GO:0005324">
    <property type="term" value="F:long-chain fatty acid transmembrane transporter activity"/>
    <property type="evidence" value="ECO:0007669"/>
    <property type="project" value="TreeGrafter"/>
</dbReference>
<evidence type="ECO:0000256" key="1">
    <source>
        <dbReference type="ARBA" id="ARBA00006432"/>
    </source>
</evidence>
<dbReference type="PANTHER" id="PTHR43107">
    <property type="entry name" value="LONG-CHAIN FATTY ACID TRANSPORT PROTEIN"/>
    <property type="match status" value="1"/>
</dbReference>
<dbReference type="InterPro" id="IPR042099">
    <property type="entry name" value="ANL_N_sf"/>
</dbReference>
<evidence type="ECO:0000256" key="3">
    <source>
        <dbReference type="ARBA" id="ARBA00022741"/>
    </source>
</evidence>
<dbReference type="SUPFAM" id="SSF56801">
    <property type="entry name" value="Acetyl-CoA synthetase-like"/>
    <property type="match status" value="1"/>
</dbReference>
<evidence type="ECO:0000259" key="5">
    <source>
        <dbReference type="Pfam" id="PF00501"/>
    </source>
</evidence>
<evidence type="ECO:0000259" key="6">
    <source>
        <dbReference type="Pfam" id="PF13193"/>
    </source>
</evidence>
<protein>
    <submittedName>
        <fullName evidence="7">AMP-binding protein</fullName>
    </submittedName>
</protein>
<dbReference type="GO" id="GO:0004467">
    <property type="term" value="F:long-chain fatty acid-CoA ligase activity"/>
    <property type="evidence" value="ECO:0007669"/>
    <property type="project" value="TreeGrafter"/>
</dbReference>
<evidence type="ECO:0000313" key="8">
    <source>
        <dbReference type="Proteomes" id="UP000460221"/>
    </source>
</evidence>
<sequence>MRSDQFTKRLYGRNTGSGNDVVKGAGETAVTESTTATTIGTWLDEAAARDLPDSAWRIDGVATSARRLAAESATLAPAVAALEPERGAPVCLLMRTSTTMLRLWFALARAGIVDVPLNVASGAVVLRYLIADAGARVVVCDVEFLDQVLAEAPELPLLTTVLVHDPERAVPTTTVADGRVTVRDLAGLADGPTAPLPEVAPDDISTVLYTSGTTGPPKGVLLTHRFNLHLIRHTSGLMGYTPADRLYSVFPLFHSNARYTSVGAAIETGAGLVMHRRFSASRFWDICRDEAITAFNYQGAMMAILFQLPARADDRDHAVRVAFGAPCPAEIFAPFEERFGVTLTEVYGSTEVSNVCNNPPHARRIGAGGRPSPQYSVQIVDEHDDPVPVGADGEIVVRPNAAGWIFRGYLGKPEATVAAWRNLWFHTGDRGRMDADGFVHFLDRMSDTIRRRGENISTWEIERVVQGHPAVERVAAYAVPSELSESEVMISVVPVPDVPLTPADVLEYCTGRLTAQALPRYVRLVGELPLTPSQRTEKFRLRATGVTADTWDREATGV</sequence>